<dbReference type="Proteomes" id="UP000092321">
    <property type="component" value="Unassembled WGS sequence"/>
</dbReference>
<evidence type="ECO:0000313" key="2">
    <source>
        <dbReference type="Proteomes" id="UP000092321"/>
    </source>
</evidence>
<dbReference type="EMBL" id="LXPE01000331">
    <property type="protein sequence ID" value="OBA24933.1"/>
    <property type="molecule type" value="Genomic_DNA"/>
</dbReference>
<reference evidence="2" key="1">
    <citation type="journal article" date="2016" name="Proc. Natl. Acad. Sci. U.S.A.">
        <title>Comparative genomics of biotechnologically important yeasts.</title>
        <authorList>
            <person name="Riley R."/>
            <person name="Haridas S."/>
            <person name="Wolfe K.H."/>
            <person name="Lopes M.R."/>
            <person name="Hittinger C.T."/>
            <person name="Goeker M."/>
            <person name="Salamov A.A."/>
            <person name="Wisecaver J.H."/>
            <person name="Long T.M."/>
            <person name="Calvey C.H."/>
            <person name="Aerts A.L."/>
            <person name="Barry K.W."/>
            <person name="Choi C."/>
            <person name="Clum A."/>
            <person name="Coughlan A.Y."/>
            <person name="Deshpande S."/>
            <person name="Douglass A.P."/>
            <person name="Hanson S.J."/>
            <person name="Klenk H.-P."/>
            <person name="LaButti K.M."/>
            <person name="Lapidus A."/>
            <person name="Lindquist E.A."/>
            <person name="Lipzen A.M."/>
            <person name="Meier-Kolthoff J.P."/>
            <person name="Ohm R.A."/>
            <person name="Otillar R.P."/>
            <person name="Pangilinan J.L."/>
            <person name="Peng Y."/>
            <person name="Rokas A."/>
            <person name="Rosa C.A."/>
            <person name="Scheuner C."/>
            <person name="Sibirny A.A."/>
            <person name="Slot J.C."/>
            <person name="Stielow J.B."/>
            <person name="Sun H."/>
            <person name="Kurtzman C.P."/>
            <person name="Blackwell M."/>
            <person name="Grigoriev I.V."/>
            <person name="Jeffries T.W."/>
        </authorList>
    </citation>
    <scope>NUCLEOTIDE SEQUENCE [LARGE SCALE GENOMIC DNA]</scope>
    <source>
        <strain evidence="2">NRRL Y-1626</strain>
    </source>
</reference>
<name>A0A1B7T890_9ASCO</name>
<accession>A0A1B7T890</accession>
<keyword evidence="2" id="KW-1185">Reference proteome</keyword>
<sequence length="104" mass="11312">MSEKFDFVKPSAITDATASNVTPTTSASTTNTDTTVELSSVEGYNKFLSKHKKKGTYTRLSTEKTHAEVIDEETSEVIAVVIGDALEYIKNILLPCIVNGVVNR</sequence>
<proteinExistence type="predicted"/>
<comment type="caution">
    <text evidence="1">The sequence shown here is derived from an EMBL/GenBank/DDBJ whole genome shotgun (WGS) entry which is preliminary data.</text>
</comment>
<dbReference type="AlphaFoldDB" id="A0A1B7T890"/>
<evidence type="ECO:0000313" key="1">
    <source>
        <dbReference type="EMBL" id="OBA24933.1"/>
    </source>
</evidence>
<organism evidence="1 2">
    <name type="scientific">Hanseniaspora valbyensis NRRL Y-1626</name>
    <dbReference type="NCBI Taxonomy" id="766949"/>
    <lineage>
        <taxon>Eukaryota</taxon>
        <taxon>Fungi</taxon>
        <taxon>Dikarya</taxon>
        <taxon>Ascomycota</taxon>
        <taxon>Saccharomycotina</taxon>
        <taxon>Saccharomycetes</taxon>
        <taxon>Saccharomycodales</taxon>
        <taxon>Saccharomycodaceae</taxon>
        <taxon>Hanseniaspora</taxon>
    </lineage>
</organism>
<gene>
    <name evidence="1" type="ORF">HANVADRAFT_8359</name>
</gene>
<protein>
    <submittedName>
        <fullName evidence="1">Uncharacterized protein</fullName>
    </submittedName>
</protein>